<keyword evidence="3" id="KW-0808">Transferase</keyword>
<evidence type="ECO:0000313" key="3">
    <source>
        <dbReference type="EMBL" id="KAI6647306.1"/>
    </source>
</evidence>
<keyword evidence="3" id="KW-0418">Kinase</keyword>
<proteinExistence type="predicted"/>
<dbReference type="Pfam" id="PF14580">
    <property type="entry name" value="LRR_9"/>
    <property type="match status" value="1"/>
</dbReference>
<name>A0AAV7JFY2_9METZ</name>
<dbReference type="SMART" id="SM00365">
    <property type="entry name" value="LRR_SD22"/>
    <property type="match status" value="5"/>
</dbReference>
<dbReference type="Proteomes" id="UP001165289">
    <property type="component" value="Unassembled WGS sequence"/>
</dbReference>
<protein>
    <submittedName>
        <fullName evidence="3">Leucine-rich repeat and guanylate kinase domain-containing protein-like</fullName>
    </submittedName>
</protein>
<keyword evidence="2" id="KW-0677">Repeat</keyword>
<dbReference type="GO" id="GO:0016301">
    <property type="term" value="F:kinase activity"/>
    <property type="evidence" value="ECO:0007669"/>
    <property type="project" value="UniProtKB-KW"/>
</dbReference>
<evidence type="ECO:0000256" key="1">
    <source>
        <dbReference type="ARBA" id="ARBA00022614"/>
    </source>
</evidence>
<reference evidence="3 4" key="1">
    <citation type="journal article" date="2023" name="BMC Biol.">
        <title>The compact genome of the sponge Oopsacas minuta (Hexactinellida) is lacking key metazoan core genes.</title>
        <authorList>
            <person name="Santini S."/>
            <person name="Schenkelaars Q."/>
            <person name="Jourda C."/>
            <person name="Duchesne M."/>
            <person name="Belahbib H."/>
            <person name="Rocher C."/>
            <person name="Selva M."/>
            <person name="Riesgo A."/>
            <person name="Vervoort M."/>
            <person name="Leys S.P."/>
            <person name="Kodjabachian L."/>
            <person name="Le Bivic A."/>
            <person name="Borchiellini C."/>
            <person name="Claverie J.M."/>
            <person name="Renard E."/>
        </authorList>
    </citation>
    <scope>NUCLEOTIDE SEQUENCE [LARGE SCALE GENOMIC DNA]</scope>
    <source>
        <strain evidence="3">SPO-2</strain>
    </source>
</reference>
<dbReference type="InterPro" id="IPR025875">
    <property type="entry name" value="Leu-rich_rpt_4"/>
</dbReference>
<sequence>MNLRKSFTAMLQEDTICENLSEIGPSQSGLGLIYTRLELSNMSLSDIEAVSNFKQLQHIDISHNLIEDVTPLANIHNLLSLDVSHNKIKEWPDLNTVGNIKSLDLSHNQLTTIEHVTHLRQIRSLRLDHNQIQVLPSSLQNLKQLLTLTAAKNYINKINGLQNLSIKHLDLHGNQIKRVESLEGTRYLQHLDLSENSIQSLRGLQGHSCLEELLLSNNSVLDITEIKYIMDLRALRELNLKDNPIQTLAGYRASVVFKLNQISLLDEEVVTPKEKVCNTVTSRYIKHKCIEIPAYIDV</sequence>
<keyword evidence="1" id="KW-0433">Leucine-rich repeat</keyword>
<gene>
    <name evidence="3" type="ORF">LOD99_12303</name>
</gene>
<evidence type="ECO:0000313" key="4">
    <source>
        <dbReference type="Proteomes" id="UP001165289"/>
    </source>
</evidence>
<dbReference type="Pfam" id="PF12799">
    <property type="entry name" value="LRR_4"/>
    <property type="match status" value="1"/>
</dbReference>
<dbReference type="PANTHER" id="PTHR15454">
    <property type="entry name" value="NISCHARIN RELATED"/>
    <property type="match status" value="1"/>
</dbReference>
<dbReference type="GO" id="GO:0005737">
    <property type="term" value="C:cytoplasm"/>
    <property type="evidence" value="ECO:0007669"/>
    <property type="project" value="TreeGrafter"/>
</dbReference>
<dbReference type="InterPro" id="IPR001611">
    <property type="entry name" value="Leu-rich_rpt"/>
</dbReference>
<dbReference type="EMBL" id="JAKMXF010000343">
    <property type="protein sequence ID" value="KAI6647306.1"/>
    <property type="molecule type" value="Genomic_DNA"/>
</dbReference>
<comment type="caution">
    <text evidence="3">The sequence shown here is derived from an EMBL/GenBank/DDBJ whole genome shotgun (WGS) entry which is preliminary data.</text>
</comment>
<dbReference type="PROSITE" id="PS51450">
    <property type="entry name" value="LRR"/>
    <property type="match status" value="5"/>
</dbReference>
<accession>A0AAV7JFY2</accession>
<keyword evidence="4" id="KW-1185">Reference proteome</keyword>
<evidence type="ECO:0000256" key="2">
    <source>
        <dbReference type="ARBA" id="ARBA00022737"/>
    </source>
</evidence>
<dbReference type="SUPFAM" id="SSF52058">
    <property type="entry name" value="L domain-like"/>
    <property type="match status" value="1"/>
</dbReference>
<dbReference type="AlphaFoldDB" id="A0AAV7JFY2"/>
<organism evidence="3 4">
    <name type="scientific">Oopsacas minuta</name>
    <dbReference type="NCBI Taxonomy" id="111878"/>
    <lineage>
        <taxon>Eukaryota</taxon>
        <taxon>Metazoa</taxon>
        <taxon>Porifera</taxon>
        <taxon>Hexactinellida</taxon>
        <taxon>Hexasterophora</taxon>
        <taxon>Lyssacinosida</taxon>
        <taxon>Leucopsacidae</taxon>
        <taxon>Oopsacas</taxon>
    </lineage>
</organism>
<dbReference type="Gene3D" id="3.80.10.10">
    <property type="entry name" value="Ribonuclease Inhibitor"/>
    <property type="match status" value="3"/>
</dbReference>
<dbReference type="Pfam" id="PF13855">
    <property type="entry name" value="LRR_8"/>
    <property type="match status" value="1"/>
</dbReference>
<dbReference type="Pfam" id="PF13516">
    <property type="entry name" value="LRR_6"/>
    <property type="match status" value="1"/>
</dbReference>
<dbReference type="InterPro" id="IPR003591">
    <property type="entry name" value="Leu-rich_rpt_typical-subtyp"/>
</dbReference>
<dbReference type="SMART" id="SM00369">
    <property type="entry name" value="LRR_TYP"/>
    <property type="match status" value="5"/>
</dbReference>
<dbReference type="InterPro" id="IPR032675">
    <property type="entry name" value="LRR_dom_sf"/>
</dbReference>